<keyword evidence="4 11" id="KW-0812">Transmembrane</keyword>
<reference evidence="12" key="1">
    <citation type="submission" date="2015-11" db="EMBL/GenBank/DDBJ databases">
        <title>De novo transcriptome assembly of four potential Pierce s Disease insect vectors from Arizona vineyards.</title>
        <authorList>
            <person name="Tassone E.E."/>
        </authorList>
    </citation>
    <scope>NUCLEOTIDE SEQUENCE</scope>
</reference>
<gene>
    <name evidence="12" type="ORF">g.13048</name>
</gene>
<evidence type="ECO:0000256" key="3">
    <source>
        <dbReference type="ARBA" id="ARBA00018191"/>
    </source>
</evidence>
<comment type="subcellular location">
    <subcellularLocation>
        <location evidence="1">Mitochondrion inner membrane</location>
        <topology evidence="1">Multi-pass membrane protein</topology>
        <orientation evidence="1">Matrix side</orientation>
    </subcellularLocation>
</comment>
<evidence type="ECO:0000256" key="11">
    <source>
        <dbReference type="SAM" id="Phobius"/>
    </source>
</evidence>
<dbReference type="GO" id="GO:0005743">
    <property type="term" value="C:mitochondrial inner membrane"/>
    <property type="evidence" value="ECO:0007669"/>
    <property type="project" value="UniProtKB-SubCell"/>
</dbReference>
<keyword evidence="5" id="KW-0999">Mitochondrion inner membrane</keyword>
<dbReference type="GO" id="GO:0006120">
    <property type="term" value="P:mitochondrial electron transport, NADH to ubiquinone"/>
    <property type="evidence" value="ECO:0007669"/>
    <property type="project" value="InterPro"/>
</dbReference>
<organism evidence="12">
    <name type="scientific">Cuerna arida</name>
    <dbReference type="NCBI Taxonomy" id="1464854"/>
    <lineage>
        <taxon>Eukaryota</taxon>
        <taxon>Metazoa</taxon>
        <taxon>Ecdysozoa</taxon>
        <taxon>Arthropoda</taxon>
        <taxon>Hexapoda</taxon>
        <taxon>Insecta</taxon>
        <taxon>Pterygota</taxon>
        <taxon>Neoptera</taxon>
        <taxon>Paraneoptera</taxon>
        <taxon>Hemiptera</taxon>
        <taxon>Auchenorrhyncha</taxon>
        <taxon>Membracoidea</taxon>
        <taxon>Cicadellidae</taxon>
        <taxon>Cicadellinae</taxon>
        <taxon>Proconiini</taxon>
        <taxon>Cuerna</taxon>
    </lineage>
</organism>
<dbReference type="PANTHER" id="PTHR21382:SF1">
    <property type="entry name" value="NADH DEHYDROGENASE [UBIQUINONE] 1 ALPHA SUBCOMPLEX SUBUNIT 11"/>
    <property type="match status" value="1"/>
</dbReference>
<keyword evidence="7" id="KW-0496">Mitochondrion</keyword>
<dbReference type="InterPro" id="IPR039205">
    <property type="entry name" value="NDUFA11"/>
</dbReference>
<evidence type="ECO:0000256" key="5">
    <source>
        <dbReference type="ARBA" id="ARBA00022792"/>
    </source>
</evidence>
<evidence type="ECO:0000313" key="12">
    <source>
        <dbReference type="EMBL" id="JAS68261.1"/>
    </source>
</evidence>
<proteinExistence type="inferred from homology"/>
<keyword evidence="6 11" id="KW-1133">Transmembrane helix</keyword>
<evidence type="ECO:0000256" key="7">
    <source>
        <dbReference type="ARBA" id="ARBA00023128"/>
    </source>
</evidence>
<evidence type="ECO:0000256" key="6">
    <source>
        <dbReference type="ARBA" id="ARBA00022989"/>
    </source>
</evidence>
<evidence type="ECO:0000256" key="2">
    <source>
        <dbReference type="ARBA" id="ARBA00008699"/>
    </source>
</evidence>
<evidence type="ECO:0000256" key="8">
    <source>
        <dbReference type="ARBA" id="ARBA00023136"/>
    </source>
</evidence>
<sequence>MDRIHWIDRIPGYHYYDTPEGEDCLKKVIFMNKMGLFFGISAATIDVIAYTKPVGFANIASRYVMISWPIMAVGSTFAAVTCLSTSLRGKDDTYNYSLGGFAAGCVAGAAMRSGTFGTSAAVLFAAMAYTKKHCEEIGQPLFGTQQKSYDFGGFWSNRWDWSLIGEGEKGWRKSEN</sequence>
<dbReference type="PANTHER" id="PTHR21382">
    <property type="entry name" value="NADH-UBIQUINONE OXIDOREDUCTASE SUBUNIT"/>
    <property type="match status" value="1"/>
</dbReference>
<accession>A0A1B6H0T4</accession>
<dbReference type="GO" id="GO:0045271">
    <property type="term" value="C:respiratory chain complex I"/>
    <property type="evidence" value="ECO:0007669"/>
    <property type="project" value="InterPro"/>
</dbReference>
<dbReference type="AlphaFoldDB" id="A0A1B6H0T4"/>
<protein>
    <recommendedName>
        <fullName evidence="3">NADH dehydrogenase [ubiquinone] 1 alpha subcomplex subunit 11</fullName>
    </recommendedName>
    <alternativeName>
        <fullName evidence="9">Complex I-B14.7</fullName>
    </alternativeName>
    <alternativeName>
        <fullName evidence="10">NADH-ubiquinone oxidoreductase subunit B14.7</fullName>
    </alternativeName>
</protein>
<evidence type="ECO:0000256" key="9">
    <source>
        <dbReference type="ARBA" id="ARBA00030608"/>
    </source>
</evidence>
<keyword evidence="8 11" id="KW-0472">Membrane</keyword>
<comment type="similarity">
    <text evidence="2">Belongs to the complex I NDUFA11 subunit family.</text>
</comment>
<feature type="transmembrane region" description="Helical" evidence="11">
    <location>
        <begin position="63"/>
        <end position="83"/>
    </location>
</feature>
<evidence type="ECO:0000256" key="1">
    <source>
        <dbReference type="ARBA" id="ARBA00004292"/>
    </source>
</evidence>
<name>A0A1B6H0T4_9HEMI</name>
<evidence type="ECO:0000256" key="10">
    <source>
        <dbReference type="ARBA" id="ARBA00031497"/>
    </source>
</evidence>
<dbReference type="EMBL" id="GECZ01001508">
    <property type="protein sequence ID" value="JAS68261.1"/>
    <property type="molecule type" value="Transcribed_RNA"/>
</dbReference>
<feature type="transmembrane region" description="Helical" evidence="11">
    <location>
        <begin position="34"/>
        <end position="51"/>
    </location>
</feature>
<evidence type="ECO:0000256" key="4">
    <source>
        <dbReference type="ARBA" id="ARBA00022692"/>
    </source>
</evidence>